<proteinExistence type="predicted"/>
<evidence type="ECO:0000313" key="2">
    <source>
        <dbReference type="Proteomes" id="UP001187682"/>
    </source>
</evidence>
<accession>A0AAE8N7J1</accession>
<keyword evidence="2" id="KW-1185">Reference proteome</keyword>
<dbReference type="EMBL" id="ONZQ02000016">
    <property type="protein sequence ID" value="SPO06623.1"/>
    <property type="molecule type" value="Genomic_DNA"/>
</dbReference>
<sequence>MGVATLSTALAAGGAVVAYVAYTVLDGLREGIRGAERSGLKYI</sequence>
<feature type="non-terminal residue" evidence="1">
    <location>
        <position position="43"/>
    </location>
</feature>
<name>A0AAE8N7J1_9PEZI</name>
<evidence type="ECO:0000313" key="1">
    <source>
        <dbReference type="EMBL" id="SPO06623.1"/>
    </source>
</evidence>
<protein>
    <submittedName>
        <fullName evidence="1">Uncharacterized protein</fullName>
    </submittedName>
</protein>
<dbReference type="Proteomes" id="UP001187682">
    <property type="component" value="Unassembled WGS sequence"/>
</dbReference>
<comment type="caution">
    <text evidence="1">The sequence shown here is derived from an EMBL/GenBank/DDBJ whole genome shotgun (WGS) entry which is preliminary data.</text>
</comment>
<reference evidence="1" key="1">
    <citation type="submission" date="2018-03" db="EMBL/GenBank/DDBJ databases">
        <authorList>
            <person name="Guldener U."/>
        </authorList>
    </citation>
    <scope>NUCLEOTIDE SEQUENCE</scope>
</reference>
<organism evidence="1 2">
    <name type="scientific">Cephalotrichum gorgonifer</name>
    <dbReference type="NCBI Taxonomy" id="2041049"/>
    <lineage>
        <taxon>Eukaryota</taxon>
        <taxon>Fungi</taxon>
        <taxon>Dikarya</taxon>
        <taxon>Ascomycota</taxon>
        <taxon>Pezizomycotina</taxon>
        <taxon>Sordariomycetes</taxon>
        <taxon>Hypocreomycetidae</taxon>
        <taxon>Microascales</taxon>
        <taxon>Microascaceae</taxon>
        <taxon>Cephalotrichum</taxon>
    </lineage>
</organism>
<dbReference type="AlphaFoldDB" id="A0AAE8N7J1"/>
<gene>
    <name evidence="1" type="ORF">DNG_09313</name>
</gene>